<evidence type="ECO:0000256" key="3">
    <source>
        <dbReference type="ARBA" id="ARBA00022801"/>
    </source>
</evidence>
<keyword evidence="5" id="KW-0809">Transit peptide</keyword>
<dbReference type="eggNOG" id="COG3884">
    <property type="taxonomic scope" value="Bacteria"/>
</dbReference>
<evidence type="ECO:0000256" key="2">
    <source>
        <dbReference type="ARBA" id="ARBA00022516"/>
    </source>
</evidence>
<dbReference type="PANTHER" id="PTHR31727">
    <property type="entry name" value="OLEOYL-ACYL CARRIER PROTEIN THIOESTERASE 1, CHLOROPLASTIC"/>
    <property type="match status" value="1"/>
</dbReference>
<dbReference type="Pfam" id="PF01643">
    <property type="entry name" value="Acyl-ACP_TE"/>
    <property type="match status" value="1"/>
</dbReference>
<dbReference type="GO" id="GO:0016297">
    <property type="term" value="F:fatty acyl-[ACP] hydrolase activity"/>
    <property type="evidence" value="ECO:0007669"/>
    <property type="project" value="InterPro"/>
</dbReference>
<keyword evidence="11" id="KW-1185">Reference proteome</keyword>
<dbReference type="Gene3D" id="3.10.129.10">
    <property type="entry name" value="Hotdog Thioesterase"/>
    <property type="match status" value="1"/>
</dbReference>
<accession>A8MEW2</accession>
<evidence type="ECO:0000313" key="11">
    <source>
        <dbReference type="Proteomes" id="UP000000269"/>
    </source>
</evidence>
<dbReference type="EMBL" id="CP000853">
    <property type="protein sequence ID" value="ABW18441.1"/>
    <property type="molecule type" value="Genomic_DNA"/>
</dbReference>
<name>A8MEW2_ALKOO</name>
<keyword evidence="2" id="KW-0444">Lipid biosynthesis</keyword>
<keyword evidence="6" id="KW-0443">Lipid metabolism</keyword>
<dbReference type="STRING" id="350688.Clos_0894"/>
<organism evidence="10 11">
    <name type="scientific">Alkaliphilus oremlandii (strain OhILAs)</name>
    <name type="common">Clostridium oremlandii (strain OhILAs)</name>
    <dbReference type="NCBI Taxonomy" id="350688"/>
    <lineage>
        <taxon>Bacteria</taxon>
        <taxon>Bacillati</taxon>
        <taxon>Bacillota</taxon>
        <taxon>Clostridia</taxon>
        <taxon>Peptostreptococcales</taxon>
        <taxon>Natronincolaceae</taxon>
        <taxon>Alkaliphilus</taxon>
    </lineage>
</organism>
<protein>
    <submittedName>
        <fullName evidence="10">Acyl-ACP thioesterase</fullName>
    </submittedName>
</protein>
<feature type="domain" description="Acyl-ACP thioesterase-like C-terminal" evidence="9">
    <location>
        <begin position="148"/>
        <end position="241"/>
    </location>
</feature>
<dbReference type="HOGENOM" id="CLU_045466_2_0_9"/>
<keyword evidence="7" id="KW-0275">Fatty acid biosynthesis</keyword>
<dbReference type="InterPro" id="IPR049427">
    <property type="entry name" value="Acyl-ACP_TE_C"/>
</dbReference>
<dbReference type="SUPFAM" id="SSF54637">
    <property type="entry name" value="Thioesterase/thiol ester dehydrase-isomerase"/>
    <property type="match status" value="2"/>
</dbReference>
<dbReference type="GO" id="GO:0000036">
    <property type="term" value="F:acyl carrier activity"/>
    <property type="evidence" value="ECO:0007669"/>
    <property type="project" value="TreeGrafter"/>
</dbReference>
<evidence type="ECO:0000256" key="4">
    <source>
        <dbReference type="ARBA" id="ARBA00022832"/>
    </source>
</evidence>
<gene>
    <name evidence="10" type="ordered locus">Clos_0894</name>
</gene>
<dbReference type="RefSeq" id="WP_012158753.1">
    <property type="nucleotide sequence ID" value="NC_009922.1"/>
</dbReference>
<dbReference type="InterPro" id="IPR002864">
    <property type="entry name" value="Acyl-ACP_thioesterase_NHD"/>
</dbReference>
<proteinExistence type="inferred from homology"/>
<evidence type="ECO:0000256" key="7">
    <source>
        <dbReference type="ARBA" id="ARBA00023160"/>
    </source>
</evidence>
<dbReference type="InterPro" id="IPR045023">
    <property type="entry name" value="FATA/B"/>
</dbReference>
<evidence type="ECO:0000259" key="8">
    <source>
        <dbReference type="Pfam" id="PF01643"/>
    </source>
</evidence>
<comment type="similarity">
    <text evidence="1">Belongs to the acyl-ACP thioesterase family.</text>
</comment>
<keyword evidence="4" id="KW-0276">Fatty acid metabolism</keyword>
<dbReference type="Pfam" id="PF20791">
    <property type="entry name" value="Acyl-ACP_TE_C"/>
    <property type="match status" value="1"/>
</dbReference>
<feature type="domain" description="Acyl-ACP thioesterase N-terminal hotdog" evidence="8">
    <location>
        <begin position="3"/>
        <end position="130"/>
    </location>
</feature>
<sequence>MARYTEEFVIPYYDCSGDRFVRPESLLEYMGEASLLHGDTLGVGGADLFKMGFAWMLNRWKVRFIEYPKSRTTITVETWSSGVDRFYATREFNIYDSDRKLLVQASTQWVFCHILKRKPARVPDIISAVYDSEDEHNFYHFHDFKDEVQADEAIEFRVRKSDIDFNHHVNNVKYLNWMLEVLPKQFEDQYLYELDIQYKKEIKQGSLIKSEVSMDIEGEETVCYHKITSNSVLHAFGRSVWKNRK</sequence>
<evidence type="ECO:0000256" key="6">
    <source>
        <dbReference type="ARBA" id="ARBA00023098"/>
    </source>
</evidence>
<dbReference type="KEGG" id="aoe:Clos_0894"/>
<dbReference type="AlphaFoldDB" id="A8MEW2"/>
<dbReference type="Proteomes" id="UP000000269">
    <property type="component" value="Chromosome"/>
</dbReference>
<dbReference type="InterPro" id="IPR029069">
    <property type="entry name" value="HotDog_dom_sf"/>
</dbReference>
<dbReference type="PANTHER" id="PTHR31727:SF6">
    <property type="entry name" value="OLEOYL-ACYL CARRIER PROTEIN THIOESTERASE 1, CHLOROPLASTIC"/>
    <property type="match status" value="1"/>
</dbReference>
<evidence type="ECO:0000259" key="9">
    <source>
        <dbReference type="Pfam" id="PF20791"/>
    </source>
</evidence>
<keyword evidence="3" id="KW-0378">Hydrolase</keyword>
<dbReference type="CDD" id="cd00586">
    <property type="entry name" value="4HBT"/>
    <property type="match status" value="1"/>
</dbReference>
<evidence type="ECO:0000313" key="10">
    <source>
        <dbReference type="EMBL" id="ABW18441.1"/>
    </source>
</evidence>
<evidence type="ECO:0000256" key="1">
    <source>
        <dbReference type="ARBA" id="ARBA00006500"/>
    </source>
</evidence>
<evidence type="ECO:0000256" key="5">
    <source>
        <dbReference type="ARBA" id="ARBA00022946"/>
    </source>
</evidence>
<reference evidence="11" key="1">
    <citation type="submission" date="2007-10" db="EMBL/GenBank/DDBJ databases">
        <title>Complete genome of Alkaliphilus oremlandii OhILAs.</title>
        <authorList>
            <person name="Copeland A."/>
            <person name="Lucas S."/>
            <person name="Lapidus A."/>
            <person name="Barry K."/>
            <person name="Detter J.C."/>
            <person name="Glavina del Rio T."/>
            <person name="Hammon N."/>
            <person name="Israni S."/>
            <person name="Dalin E."/>
            <person name="Tice H."/>
            <person name="Pitluck S."/>
            <person name="Chain P."/>
            <person name="Malfatti S."/>
            <person name="Shin M."/>
            <person name="Vergez L."/>
            <person name="Schmutz J."/>
            <person name="Larimer F."/>
            <person name="Land M."/>
            <person name="Hauser L."/>
            <person name="Kyrpides N."/>
            <person name="Mikhailova N."/>
            <person name="Stolz J.F."/>
            <person name="Dawson A."/>
            <person name="Fisher E."/>
            <person name="Crable B."/>
            <person name="Perera E."/>
            <person name="Lisak J."/>
            <person name="Ranganathan M."/>
            <person name="Basu P."/>
            <person name="Richardson P."/>
        </authorList>
    </citation>
    <scope>NUCLEOTIDE SEQUENCE [LARGE SCALE GENOMIC DNA]</scope>
    <source>
        <strain evidence="11">OhILAs</strain>
    </source>
</reference>